<proteinExistence type="predicted"/>
<comment type="caution">
    <text evidence="1">The sequence shown here is derived from an EMBL/GenBank/DDBJ whole genome shotgun (WGS) entry which is preliminary data.</text>
</comment>
<organism evidence="1 2">
    <name type="scientific">Acorus calamus</name>
    <name type="common">Sweet flag</name>
    <dbReference type="NCBI Taxonomy" id="4465"/>
    <lineage>
        <taxon>Eukaryota</taxon>
        <taxon>Viridiplantae</taxon>
        <taxon>Streptophyta</taxon>
        <taxon>Embryophyta</taxon>
        <taxon>Tracheophyta</taxon>
        <taxon>Spermatophyta</taxon>
        <taxon>Magnoliopsida</taxon>
        <taxon>Liliopsida</taxon>
        <taxon>Acoraceae</taxon>
        <taxon>Acorus</taxon>
    </lineage>
</organism>
<dbReference type="GO" id="GO:0016853">
    <property type="term" value="F:isomerase activity"/>
    <property type="evidence" value="ECO:0007669"/>
    <property type="project" value="UniProtKB-KW"/>
</dbReference>
<protein>
    <submittedName>
        <fullName evidence="1">Peptidyl-prolyl cis-trans isomerase FKBP42</fullName>
    </submittedName>
</protein>
<dbReference type="AlphaFoldDB" id="A0AAV9EJ08"/>
<gene>
    <name evidence="1" type="primary">FKBP42</name>
    <name evidence="1" type="ORF">QJS10_CPA06g01531</name>
</gene>
<dbReference type="EMBL" id="JAUJYO010000006">
    <property type="protein sequence ID" value="KAK1313504.1"/>
    <property type="molecule type" value="Genomic_DNA"/>
</dbReference>
<reference evidence="1" key="1">
    <citation type="journal article" date="2023" name="Nat. Commun.">
        <title>Diploid and tetraploid genomes of Acorus and the evolution of monocots.</title>
        <authorList>
            <person name="Ma L."/>
            <person name="Liu K.W."/>
            <person name="Li Z."/>
            <person name="Hsiao Y.Y."/>
            <person name="Qi Y."/>
            <person name="Fu T."/>
            <person name="Tang G.D."/>
            <person name="Zhang D."/>
            <person name="Sun W.H."/>
            <person name="Liu D.K."/>
            <person name="Li Y."/>
            <person name="Chen G.Z."/>
            <person name="Liu X.D."/>
            <person name="Liao X.Y."/>
            <person name="Jiang Y.T."/>
            <person name="Yu X."/>
            <person name="Hao Y."/>
            <person name="Huang J."/>
            <person name="Zhao X.W."/>
            <person name="Ke S."/>
            <person name="Chen Y.Y."/>
            <person name="Wu W.L."/>
            <person name="Hsu J.L."/>
            <person name="Lin Y.F."/>
            <person name="Huang M.D."/>
            <person name="Li C.Y."/>
            <person name="Huang L."/>
            <person name="Wang Z.W."/>
            <person name="Zhao X."/>
            <person name="Zhong W.Y."/>
            <person name="Peng D.H."/>
            <person name="Ahmad S."/>
            <person name="Lan S."/>
            <person name="Zhang J.S."/>
            <person name="Tsai W.C."/>
            <person name="Van de Peer Y."/>
            <person name="Liu Z.J."/>
        </authorList>
    </citation>
    <scope>NUCLEOTIDE SEQUENCE</scope>
    <source>
        <strain evidence="1">CP</strain>
    </source>
</reference>
<accession>A0AAV9EJ08</accession>
<evidence type="ECO:0000313" key="1">
    <source>
        <dbReference type="EMBL" id="KAK1313504.1"/>
    </source>
</evidence>
<dbReference type="Proteomes" id="UP001180020">
    <property type="component" value="Unassembled WGS sequence"/>
</dbReference>
<evidence type="ECO:0000313" key="2">
    <source>
        <dbReference type="Proteomes" id="UP001180020"/>
    </source>
</evidence>
<keyword evidence="2" id="KW-1185">Reference proteome</keyword>
<name>A0AAV9EJ08_ACOCL</name>
<keyword evidence="1" id="KW-0413">Isomerase</keyword>
<sequence length="134" mass="15986">MAIVRELCLLAEHDKAIYQKQEEIYKGIFGPRPEPKPKAMNWLVNFWQWLITIFCRLFKVFLHRFKKSVESDVLDRAVKFKFPYPELENGLRASFTELIIDWSEQRQTKLKEETKPHNLTNTRLGLEKNDGSHH</sequence>
<reference evidence="1" key="2">
    <citation type="submission" date="2023-06" db="EMBL/GenBank/DDBJ databases">
        <authorList>
            <person name="Ma L."/>
            <person name="Liu K.-W."/>
            <person name="Li Z."/>
            <person name="Hsiao Y.-Y."/>
            <person name="Qi Y."/>
            <person name="Fu T."/>
            <person name="Tang G."/>
            <person name="Zhang D."/>
            <person name="Sun W.-H."/>
            <person name="Liu D.-K."/>
            <person name="Li Y."/>
            <person name="Chen G.-Z."/>
            <person name="Liu X.-D."/>
            <person name="Liao X.-Y."/>
            <person name="Jiang Y.-T."/>
            <person name="Yu X."/>
            <person name="Hao Y."/>
            <person name="Huang J."/>
            <person name="Zhao X.-W."/>
            <person name="Ke S."/>
            <person name="Chen Y.-Y."/>
            <person name="Wu W.-L."/>
            <person name="Hsu J.-L."/>
            <person name="Lin Y.-F."/>
            <person name="Huang M.-D."/>
            <person name="Li C.-Y."/>
            <person name="Huang L."/>
            <person name="Wang Z.-W."/>
            <person name="Zhao X."/>
            <person name="Zhong W.-Y."/>
            <person name="Peng D.-H."/>
            <person name="Ahmad S."/>
            <person name="Lan S."/>
            <person name="Zhang J.-S."/>
            <person name="Tsai W.-C."/>
            <person name="Van De Peer Y."/>
            <person name="Liu Z.-J."/>
        </authorList>
    </citation>
    <scope>NUCLEOTIDE SEQUENCE</scope>
    <source>
        <strain evidence="1">CP</strain>
        <tissue evidence="1">Leaves</tissue>
    </source>
</reference>